<evidence type="ECO:0000313" key="2">
    <source>
        <dbReference type="Proteomes" id="UP000319976"/>
    </source>
</evidence>
<reference evidence="1 2" key="1">
    <citation type="submission" date="2019-02" db="EMBL/GenBank/DDBJ databases">
        <title>Deep-cultivation of Planctomycetes and their phenomic and genomic characterization uncovers novel biology.</title>
        <authorList>
            <person name="Wiegand S."/>
            <person name="Jogler M."/>
            <person name="Boedeker C."/>
            <person name="Pinto D."/>
            <person name="Vollmers J."/>
            <person name="Rivas-Marin E."/>
            <person name="Kohn T."/>
            <person name="Peeters S.H."/>
            <person name="Heuer A."/>
            <person name="Rast P."/>
            <person name="Oberbeckmann S."/>
            <person name="Bunk B."/>
            <person name="Jeske O."/>
            <person name="Meyerdierks A."/>
            <person name="Storesund J.E."/>
            <person name="Kallscheuer N."/>
            <person name="Luecker S."/>
            <person name="Lage O.M."/>
            <person name="Pohl T."/>
            <person name="Merkel B.J."/>
            <person name="Hornburger P."/>
            <person name="Mueller R.-W."/>
            <person name="Bruemmer F."/>
            <person name="Labrenz M."/>
            <person name="Spormann A.M."/>
            <person name="Op den Camp H."/>
            <person name="Overmann J."/>
            <person name="Amann R."/>
            <person name="Jetten M.S.M."/>
            <person name="Mascher T."/>
            <person name="Medema M.H."/>
            <person name="Devos D.P."/>
            <person name="Kaster A.-K."/>
            <person name="Ovreas L."/>
            <person name="Rohde M."/>
            <person name="Galperin M.Y."/>
            <person name="Jogler C."/>
        </authorList>
    </citation>
    <scope>NUCLEOTIDE SEQUENCE [LARGE SCALE GENOMIC DNA]</scope>
    <source>
        <strain evidence="1 2">V22</strain>
    </source>
</reference>
<dbReference type="RefSeq" id="WP_145263458.1">
    <property type="nucleotide sequence ID" value="NZ_CP036316.1"/>
</dbReference>
<protein>
    <submittedName>
        <fullName evidence="1">Uncharacterized protein</fullName>
    </submittedName>
</protein>
<organism evidence="1 2">
    <name type="scientific">Calycomorphotria hydatis</name>
    <dbReference type="NCBI Taxonomy" id="2528027"/>
    <lineage>
        <taxon>Bacteria</taxon>
        <taxon>Pseudomonadati</taxon>
        <taxon>Planctomycetota</taxon>
        <taxon>Planctomycetia</taxon>
        <taxon>Planctomycetales</taxon>
        <taxon>Planctomycetaceae</taxon>
        <taxon>Calycomorphotria</taxon>
    </lineage>
</organism>
<dbReference type="EMBL" id="CP036316">
    <property type="protein sequence ID" value="QDT65449.1"/>
    <property type="molecule type" value="Genomic_DNA"/>
</dbReference>
<gene>
    <name evidence="1" type="ORF">V22_27020</name>
</gene>
<keyword evidence="2" id="KW-1185">Reference proteome</keyword>
<dbReference type="AlphaFoldDB" id="A0A517TAQ2"/>
<name>A0A517TAQ2_9PLAN</name>
<dbReference type="OrthoDB" id="285400at2"/>
<dbReference type="PROSITE" id="PS51257">
    <property type="entry name" value="PROKAR_LIPOPROTEIN"/>
    <property type="match status" value="1"/>
</dbReference>
<proteinExistence type="predicted"/>
<sequence length="91" mass="10329">MRKFIFPILLTVCGLIGCGQSSEPVAEVPATLTEEQWVALSPDVKYEIATLEKLRRSSPKFDTDLKWRRYLNETVFPSRDRELGEVSKPGS</sequence>
<dbReference type="KEGG" id="chya:V22_27020"/>
<evidence type="ECO:0000313" key="1">
    <source>
        <dbReference type="EMBL" id="QDT65449.1"/>
    </source>
</evidence>
<accession>A0A517TAQ2</accession>
<dbReference type="Proteomes" id="UP000319976">
    <property type="component" value="Chromosome"/>
</dbReference>